<dbReference type="InterPro" id="IPR029787">
    <property type="entry name" value="Nucleotide_cyclase"/>
</dbReference>
<organism evidence="2 3">
    <name type="scientific">Mycolicibacterium arabiense</name>
    <dbReference type="NCBI Taxonomy" id="1286181"/>
    <lineage>
        <taxon>Bacteria</taxon>
        <taxon>Bacillati</taxon>
        <taxon>Actinomycetota</taxon>
        <taxon>Actinomycetes</taxon>
        <taxon>Mycobacteriales</taxon>
        <taxon>Mycobacteriaceae</taxon>
        <taxon>Mycolicibacterium</taxon>
    </lineage>
</organism>
<dbReference type="NCBIfam" id="TIGR00254">
    <property type="entry name" value="GGDEF"/>
    <property type="match status" value="1"/>
</dbReference>
<dbReference type="Proteomes" id="UP000467428">
    <property type="component" value="Chromosome"/>
</dbReference>
<dbReference type="Gene3D" id="3.30.70.270">
    <property type="match status" value="1"/>
</dbReference>
<dbReference type="EMBL" id="AP022593">
    <property type="protein sequence ID" value="BBY52616.1"/>
    <property type="molecule type" value="Genomic_DNA"/>
</dbReference>
<dbReference type="Pfam" id="PF13185">
    <property type="entry name" value="GAF_2"/>
    <property type="match status" value="1"/>
</dbReference>
<dbReference type="SUPFAM" id="SSF55073">
    <property type="entry name" value="Nucleotide cyclase"/>
    <property type="match status" value="1"/>
</dbReference>
<dbReference type="PROSITE" id="PS50887">
    <property type="entry name" value="GGDEF"/>
    <property type="match status" value="1"/>
</dbReference>
<feature type="domain" description="GGDEF" evidence="1">
    <location>
        <begin position="233"/>
        <end position="358"/>
    </location>
</feature>
<dbReference type="InterPro" id="IPR029016">
    <property type="entry name" value="GAF-like_dom_sf"/>
</dbReference>
<dbReference type="Gene3D" id="3.30.450.40">
    <property type="match status" value="1"/>
</dbReference>
<evidence type="ECO:0000313" key="3">
    <source>
        <dbReference type="Proteomes" id="UP000467428"/>
    </source>
</evidence>
<sequence>MTVDEWSLSSAGADVRSDAGHVCEVDRLLKAVQELSFARTLADIERTVATSARELTGCDGATIVLRDGDMCHYADENAISPLFKGSRFPMDSCIGGWAMVNRSAVVIPDIYDDARIPHAAYRPTFIRSLVMVPIRSLDPVGAIGNYWADEREPSEREVALLQALADATSIAMENVHVYAELEQRVLDRTVELERANEEIQRLSVTDDLTGVGNRRGFYLAAEPALLEARRTNRECVFGFVDVDGLKLVNDEMGHAVGDALIADVASVLRATLHESDLLARMGGDEFAVLVTSSEADPSELRERLLAALQRFNDTTSRPYRISASFGLMRVCATDSGSVDELLARADELMYRQKRARLT</sequence>
<protein>
    <recommendedName>
        <fullName evidence="1">GGDEF domain-containing protein</fullName>
    </recommendedName>
</protein>
<dbReference type="PANTHER" id="PTHR45138:SF9">
    <property type="entry name" value="DIGUANYLATE CYCLASE DGCM-RELATED"/>
    <property type="match status" value="1"/>
</dbReference>
<dbReference type="InterPro" id="IPR003018">
    <property type="entry name" value="GAF"/>
</dbReference>
<dbReference type="AlphaFoldDB" id="A0A7I7S8T5"/>
<dbReference type="KEGG" id="marz:MARA_60840"/>
<dbReference type="InterPro" id="IPR050469">
    <property type="entry name" value="Diguanylate_Cyclase"/>
</dbReference>
<dbReference type="RefSeq" id="WP_163924439.1">
    <property type="nucleotide sequence ID" value="NZ_AP022593.1"/>
</dbReference>
<dbReference type="SUPFAM" id="SSF55781">
    <property type="entry name" value="GAF domain-like"/>
    <property type="match status" value="1"/>
</dbReference>
<accession>A0A7I7S8T5</accession>
<proteinExistence type="predicted"/>
<dbReference type="PANTHER" id="PTHR45138">
    <property type="entry name" value="REGULATORY COMPONENTS OF SENSORY TRANSDUCTION SYSTEM"/>
    <property type="match status" value="1"/>
</dbReference>
<evidence type="ECO:0000259" key="1">
    <source>
        <dbReference type="PROSITE" id="PS50887"/>
    </source>
</evidence>
<name>A0A7I7S8T5_9MYCO</name>
<dbReference type="CDD" id="cd01949">
    <property type="entry name" value="GGDEF"/>
    <property type="match status" value="1"/>
</dbReference>
<dbReference type="SMART" id="SM00267">
    <property type="entry name" value="GGDEF"/>
    <property type="match status" value="1"/>
</dbReference>
<dbReference type="InterPro" id="IPR043128">
    <property type="entry name" value="Rev_trsase/Diguanyl_cyclase"/>
</dbReference>
<dbReference type="SMART" id="SM00065">
    <property type="entry name" value="GAF"/>
    <property type="match status" value="1"/>
</dbReference>
<geneLocation type="plasmid" evidence="3">
    <name>pjcm18538 dna</name>
</geneLocation>
<gene>
    <name evidence="2" type="ORF">MARA_60840</name>
</gene>
<dbReference type="GO" id="GO:0052621">
    <property type="term" value="F:diguanylate cyclase activity"/>
    <property type="evidence" value="ECO:0007669"/>
    <property type="project" value="TreeGrafter"/>
</dbReference>
<reference evidence="2 3" key="1">
    <citation type="journal article" date="2019" name="Emerg. Microbes Infect.">
        <title>Comprehensive subspecies identification of 175 nontuberculous mycobacteria species based on 7547 genomic profiles.</title>
        <authorList>
            <person name="Matsumoto Y."/>
            <person name="Kinjo T."/>
            <person name="Motooka D."/>
            <person name="Nabeya D."/>
            <person name="Jung N."/>
            <person name="Uechi K."/>
            <person name="Horii T."/>
            <person name="Iida T."/>
            <person name="Fujita J."/>
            <person name="Nakamura S."/>
        </authorList>
    </citation>
    <scope>NUCLEOTIDE SEQUENCE [LARGE SCALE GENOMIC DNA]</scope>
    <source>
        <strain evidence="2 3">JCM 18538</strain>
    </source>
</reference>
<evidence type="ECO:0000313" key="2">
    <source>
        <dbReference type="EMBL" id="BBY52616.1"/>
    </source>
</evidence>
<dbReference type="Pfam" id="PF00990">
    <property type="entry name" value="GGDEF"/>
    <property type="match status" value="1"/>
</dbReference>
<dbReference type="InterPro" id="IPR000160">
    <property type="entry name" value="GGDEF_dom"/>
</dbReference>
<keyword evidence="3" id="KW-1185">Reference proteome</keyword>